<accession>A0A0W1KJJ8</accession>
<feature type="site" description="Raises pKa of active site His" evidence="6">
    <location>
        <position position="139"/>
    </location>
</feature>
<feature type="domain" description="Formyl transferase N-terminal" evidence="7">
    <location>
        <begin position="1"/>
        <end position="175"/>
    </location>
</feature>
<proteinExistence type="inferred from homology"/>
<dbReference type="HAMAP" id="MF_01930">
    <property type="entry name" value="PurN"/>
    <property type="match status" value="1"/>
</dbReference>
<dbReference type="InterPro" id="IPR036477">
    <property type="entry name" value="Formyl_transf_N_sf"/>
</dbReference>
<dbReference type="Pfam" id="PF00551">
    <property type="entry name" value="Formyl_trans_N"/>
    <property type="match status" value="1"/>
</dbReference>
<keyword evidence="2 6" id="KW-0808">Transferase</keyword>
<evidence type="ECO:0000256" key="4">
    <source>
        <dbReference type="ARBA" id="ARBA00038440"/>
    </source>
</evidence>
<evidence type="ECO:0000313" key="9">
    <source>
        <dbReference type="Proteomes" id="UP000054404"/>
    </source>
</evidence>
<dbReference type="AlphaFoldDB" id="A0A0W1KJJ8"/>
<evidence type="ECO:0000259" key="7">
    <source>
        <dbReference type="Pfam" id="PF00551"/>
    </source>
</evidence>
<dbReference type="PANTHER" id="PTHR43369">
    <property type="entry name" value="PHOSPHORIBOSYLGLYCINAMIDE FORMYLTRANSFERASE"/>
    <property type="match status" value="1"/>
</dbReference>
<keyword evidence="3 6" id="KW-0658">Purine biosynthesis</keyword>
<dbReference type="PATRIC" id="fig|59561.3.peg.1313"/>
<evidence type="ECO:0000256" key="6">
    <source>
        <dbReference type="HAMAP-Rule" id="MF_01930"/>
    </source>
</evidence>
<dbReference type="GO" id="GO:0005829">
    <property type="term" value="C:cytosol"/>
    <property type="evidence" value="ECO:0007669"/>
    <property type="project" value="TreeGrafter"/>
</dbReference>
<dbReference type="Gene3D" id="3.40.50.170">
    <property type="entry name" value="Formyl transferase, N-terminal domain"/>
    <property type="match status" value="1"/>
</dbReference>
<evidence type="ECO:0000313" key="8">
    <source>
        <dbReference type="EMBL" id="KTF03721.1"/>
    </source>
</evidence>
<dbReference type="InterPro" id="IPR004607">
    <property type="entry name" value="GART"/>
</dbReference>
<comment type="caution">
    <text evidence="8">The sequence shown here is derived from an EMBL/GenBank/DDBJ whole genome shotgun (WGS) entry which is preliminary data.</text>
</comment>
<dbReference type="InterPro" id="IPR002376">
    <property type="entry name" value="Formyl_transf_N"/>
</dbReference>
<dbReference type="PANTHER" id="PTHR43369:SF2">
    <property type="entry name" value="PHOSPHORIBOSYLGLYCINAMIDE FORMYLTRANSFERASE"/>
    <property type="match status" value="1"/>
</dbReference>
<protein>
    <recommendedName>
        <fullName evidence="6">Phosphoribosylglycinamide formyltransferase</fullName>
        <ecNumber evidence="6">2.1.2.2</ecNumber>
    </recommendedName>
    <alternativeName>
        <fullName evidence="6">5'-phosphoribosylglycinamide transformylase</fullName>
    </alternativeName>
    <alternativeName>
        <fullName evidence="6">GAR transformylase</fullName>
        <shortName evidence="6">GART</shortName>
    </alternativeName>
</protein>
<keyword evidence="9" id="KW-1185">Reference proteome</keyword>
<name>A0A0W1KJJ8_9ACTO</name>
<dbReference type="PROSITE" id="PS00373">
    <property type="entry name" value="GART"/>
    <property type="match status" value="1"/>
</dbReference>
<dbReference type="GO" id="GO:0006189">
    <property type="term" value="P:'de novo' IMP biosynthetic process"/>
    <property type="evidence" value="ECO:0007669"/>
    <property type="project" value="UniProtKB-UniRule"/>
</dbReference>
<evidence type="ECO:0000256" key="1">
    <source>
        <dbReference type="ARBA" id="ARBA00005054"/>
    </source>
</evidence>
<comment type="similarity">
    <text evidence="4 6">Belongs to the GART family.</text>
</comment>
<dbReference type="EC" id="2.1.2.2" evidence="6"/>
<dbReference type="CDD" id="cd08645">
    <property type="entry name" value="FMT_core_GART"/>
    <property type="match status" value="1"/>
</dbReference>
<comment type="caution">
    <text evidence="6">Lacks conserved residue(s) required for the propagation of feature annotation.</text>
</comment>
<feature type="binding site" evidence="6">
    <location>
        <begin position="11"/>
        <end position="13"/>
    </location>
    <ligand>
        <name>N(1)-(5-phospho-beta-D-ribosyl)glycinamide</name>
        <dbReference type="ChEBI" id="CHEBI:143788"/>
    </ligand>
</feature>
<comment type="function">
    <text evidence="6">Catalyzes the transfer of a formyl group from 10-formyltetrahydrofolate to 5-phospho-ribosyl-glycinamide (GAR), producing 5-phospho-ribosyl-N-formylglycinamide (FGAR) and tetrahydrofolate.</text>
</comment>
<evidence type="ECO:0000256" key="3">
    <source>
        <dbReference type="ARBA" id="ARBA00022755"/>
    </source>
</evidence>
<gene>
    <name evidence="6 8" type="primary">purN</name>
    <name evidence="8" type="ORF">AQZ59_01320</name>
</gene>
<dbReference type="EMBL" id="LNIZ01000006">
    <property type="protein sequence ID" value="KTF03721.1"/>
    <property type="molecule type" value="Genomic_DNA"/>
</dbReference>
<dbReference type="InterPro" id="IPR001555">
    <property type="entry name" value="GART_AS"/>
</dbReference>
<sequence>MRVAVLCSGGGTNLQALIDAAADGRLQHAQLALVGADRDCFALERAERAGICAVRVATSDLARVLEEAVIDVVVLAGYLAIVPAEVTSAYAGRMINIHPSLLPAYGGPGMYGLRVHEAVLAAGEEVTGATVHLVTDEVDGGPILCQAEVKVEPGDTPQSLQARVMEQAEWRLLPAALAELTQKLEGAGR</sequence>
<dbReference type="GO" id="GO:0004644">
    <property type="term" value="F:phosphoribosylglycinamide formyltransferase activity"/>
    <property type="evidence" value="ECO:0007669"/>
    <property type="project" value="UniProtKB-UniRule"/>
</dbReference>
<dbReference type="Proteomes" id="UP000054404">
    <property type="component" value="Unassembled WGS sequence"/>
</dbReference>
<dbReference type="UniPathway" id="UPA00074">
    <property type="reaction ID" value="UER00126"/>
</dbReference>
<comment type="catalytic activity">
    <reaction evidence="5 6">
        <text>N(1)-(5-phospho-beta-D-ribosyl)glycinamide + (6R)-10-formyltetrahydrofolate = N(2)-formyl-N(1)-(5-phospho-beta-D-ribosyl)glycinamide + (6S)-5,6,7,8-tetrahydrofolate + H(+)</text>
        <dbReference type="Rhea" id="RHEA:15053"/>
        <dbReference type="ChEBI" id="CHEBI:15378"/>
        <dbReference type="ChEBI" id="CHEBI:57453"/>
        <dbReference type="ChEBI" id="CHEBI:143788"/>
        <dbReference type="ChEBI" id="CHEBI:147286"/>
        <dbReference type="ChEBI" id="CHEBI:195366"/>
        <dbReference type="EC" id="2.1.2.2"/>
    </reaction>
</comment>
<evidence type="ECO:0000256" key="2">
    <source>
        <dbReference type="ARBA" id="ARBA00022679"/>
    </source>
</evidence>
<dbReference type="SUPFAM" id="SSF53328">
    <property type="entry name" value="Formyltransferase"/>
    <property type="match status" value="1"/>
</dbReference>
<feature type="active site" description="Proton donor" evidence="6">
    <location>
        <position position="98"/>
    </location>
</feature>
<dbReference type="RefSeq" id="WP_062613867.1">
    <property type="nucleotide sequence ID" value="NZ_LNIZ01000006.1"/>
</dbReference>
<comment type="pathway">
    <text evidence="1 6">Purine metabolism; IMP biosynthesis via de novo pathway; N(2)-formyl-N(1)-(5-phospho-D-ribosyl)glycinamide from N(1)-(5-phospho-D-ribosyl)glycinamide (10-formyl THF route): step 1/1.</text>
</comment>
<dbReference type="NCBIfam" id="TIGR00639">
    <property type="entry name" value="PurN"/>
    <property type="match status" value="1"/>
</dbReference>
<dbReference type="OrthoDB" id="9806170at2"/>
<organism evidence="8 9">
    <name type="scientific">Trueperella bernardiae</name>
    <dbReference type="NCBI Taxonomy" id="59561"/>
    <lineage>
        <taxon>Bacteria</taxon>
        <taxon>Bacillati</taxon>
        <taxon>Actinomycetota</taxon>
        <taxon>Actinomycetes</taxon>
        <taxon>Actinomycetales</taxon>
        <taxon>Actinomycetaceae</taxon>
        <taxon>Trueperella</taxon>
    </lineage>
</organism>
<evidence type="ECO:0000256" key="5">
    <source>
        <dbReference type="ARBA" id="ARBA00047664"/>
    </source>
</evidence>
<dbReference type="STRING" id="59561.AQZ59_01320"/>
<reference evidence="8 9" key="1">
    <citation type="submission" date="2015-11" db="EMBL/GenBank/DDBJ databases">
        <title>Draft Genome Sequence of the Type Strain Trueperella bernardiae LCDC 89-0504T, Isolated from Blood Culture.</title>
        <authorList>
            <person name="Bernier A.-M."/>
            <person name="Bernard K."/>
        </authorList>
    </citation>
    <scope>NUCLEOTIDE SEQUENCE [LARGE SCALE GENOMIC DNA]</scope>
    <source>
        <strain evidence="8 9">LCDC 89-0504</strain>
    </source>
</reference>
<feature type="binding site" evidence="6">
    <location>
        <position position="96"/>
    </location>
    <ligand>
        <name>(6R)-10-formyltetrahydrofolate</name>
        <dbReference type="ChEBI" id="CHEBI:195366"/>
    </ligand>
</feature>